<accession>A5FZ07</accession>
<reference evidence="2 3" key="1">
    <citation type="submission" date="2007-05" db="EMBL/GenBank/DDBJ databases">
        <title>Complete sequence of chromosome of Acidiphilium cryptum JF-5.</title>
        <authorList>
            <consortium name="US DOE Joint Genome Institute"/>
            <person name="Copeland A."/>
            <person name="Lucas S."/>
            <person name="Lapidus A."/>
            <person name="Barry K."/>
            <person name="Detter J.C."/>
            <person name="Glavina del Rio T."/>
            <person name="Hammon N."/>
            <person name="Israni S."/>
            <person name="Dalin E."/>
            <person name="Tice H."/>
            <person name="Pitluck S."/>
            <person name="Sims D."/>
            <person name="Brettin T."/>
            <person name="Bruce D."/>
            <person name="Han C."/>
            <person name="Schmutz J."/>
            <person name="Larimer F."/>
            <person name="Land M."/>
            <person name="Hauser L."/>
            <person name="Kyrpides N."/>
            <person name="Kim E."/>
            <person name="Magnuson T."/>
            <person name="Richardson P."/>
        </authorList>
    </citation>
    <scope>NUCLEOTIDE SEQUENCE [LARGE SCALE GENOMIC DNA]</scope>
    <source>
        <strain evidence="2 3">JF-5</strain>
    </source>
</reference>
<dbReference type="HOGENOM" id="CLU_203629_0_0_5"/>
<sequence length="69" mass="7377">MLNTIKFAALAVILFAAILLAVVTGDEGPWYFGWLVGTMMIVLISASGAVLFEAQQSAVLGRHQPDDKV</sequence>
<evidence type="ECO:0000313" key="2">
    <source>
        <dbReference type="EMBL" id="ABQ30839.1"/>
    </source>
</evidence>
<dbReference type="eggNOG" id="ENOG50316ZZ">
    <property type="taxonomic scope" value="Bacteria"/>
</dbReference>
<evidence type="ECO:0000313" key="3">
    <source>
        <dbReference type="Proteomes" id="UP000000245"/>
    </source>
</evidence>
<organism evidence="2 3">
    <name type="scientific">Acidiphilium cryptum (strain JF-5)</name>
    <dbReference type="NCBI Taxonomy" id="349163"/>
    <lineage>
        <taxon>Bacteria</taxon>
        <taxon>Pseudomonadati</taxon>
        <taxon>Pseudomonadota</taxon>
        <taxon>Alphaproteobacteria</taxon>
        <taxon>Acetobacterales</taxon>
        <taxon>Acidocellaceae</taxon>
        <taxon>Acidiphilium</taxon>
    </lineage>
</organism>
<dbReference type="RefSeq" id="WP_007421728.1">
    <property type="nucleotide sequence ID" value="NC_009484.1"/>
</dbReference>
<name>A5FZ07_ACICJ</name>
<dbReference type="AlphaFoldDB" id="A5FZ07"/>
<keyword evidence="1" id="KW-0472">Membrane</keyword>
<feature type="transmembrane region" description="Helical" evidence="1">
    <location>
        <begin position="31"/>
        <end position="52"/>
    </location>
</feature>
<dbReference type="STRING" id="349163.Acry_1633"/>
<proteinExistence type="predicted"/>
<evidence type="ECO:0008006" key="4">
    <source>
        <dbReference type="Google" id="ProtNLM"/>
    </source>
</evidence>
<dbReference type="Proteomes" id="UP000000245">
    <property type="component" value="Chromosome"/>
</dbReference>
<dbReference type="KEGG" id="acr:Acry_1633"/>
<gene>
    <name evidence="2" type="ordered locus">Acry_1633</name>
</gene>
<keyword evidence="1" id="KW-1133">Transmembrane helix</keyword>
<evidence type="ECO:0000256" key="1">
    <source>
        <dbReference type="SAM" id="Phobius"/>
    </source>
</evidence>
<protein>
    <recommendedName>
        <fullName evidence="4">Cyd operon protein YbgT</fullName>
    </recommendedName>
</protein>
<keyword evidence="3" id="KW-1185">Reference proteome</keyword>
<dbReference type="EMBL" id="CP000697">
    <property type="protein sequence ID" value="ABQ30839.1"/>
    <property type="molecule type" value="Genomic_DNA"/>
</dbReference>
<keyword evidence="1" id="KW-0812">Transmembrane</keyword>